<keyword evidence="1" id="KW-0812">Transmembrane</keyword>
<sequence>MLNNNKNMIIGIAMIFFSGLALMLFLMKDEDSIAKAEHSSLDEQPVLIQQESQLPDPTPMLENEQKIAQQNQQIIQKRDDLYMQLADISNHLSQGKKPDLREVSRILEIQRQLVKVKVISVQEATATIQFLQKVLPEMESELAREIRLIE</sequence>
<keyword evidence="1" id="KW-0472">Membrane</keyword>
<evidence type="ECO:0000313" key="2">
    <source>
        <dbReference type="EMBL" id="QIC67781.1"/>
    </source>
</evidence>
<name>A0AAE7BXB0_9GAMM</name>
<feature type="transmembrane region" description="Helical" evidence="1">
    <location>
        <begin position="6"/>
        <end position="26"/>
    </location>
</feature>
<reference evidence="2 3" key="1">
    <citation type="submission" date="2019-09" db="EMBL/GenBank/DDBJ databases">
        <title>Non-baumannii Acinetobacter spp. carrying blaNDM-1 isolated in China.</title>
        <authorList>
            <person name="Cui C."/>
            <person name="Chen C."/>
            <person name="Sun J."/>
            <person name="Liu Y."/>
        </authorList>
    </citation>
    <scope>NUCLEOTIDE SEQUENCE [LARGE SCALE GENOMIC DNA]</scope>
    <source>
        <strain evidence="2 3">HZE23-1</strain>
    </source>
</reference>
<dbReference type="AlphaFoldDB" id="A0AAE7BXB0"/>
<proteinExistence type="predicted"/>
<evidence type="ECO:0000313" key="3">
    <source>
        <dbReference type="Proteomes" id="UP000503505"/>
    </source>
</evidence>
<evidence type="ECO:0000256" key="1">
    <source>
        <dbReference type="SAM" id="Phobius"/>
    </source>
</evidence>
<protein>
    <submittedName>
        <fullName evidence="2">Uncharacterized protein</fullName>
    </submittedName>
</protein>
<accession>A0AAE7BXB0</accession>
<dbReference type="EMBL" id="CP044463">
    <property type="protein sequence ID" value="QIC67781.1"/>
    <property type="molecule type" value="Genomic_DNA"/>
</dbReference>
<gene>
    <name evidence="2" type="ORF">FSC10_10590</name>
</gene>
<keyword evidence="1" id="KW-1133">Transmembrane helix</keyword>
<dbReference type="Proteomes" id="UP000503505">
    <property type="component" value="Chromosome"/>
</dbReference>
<dbReference type="RefSeq" id="WP_163171732.1">
    <property type="nucleotide sequence ID" value="NZ_CP044463.1"/>
</dbReference>
<organism evidence="2 3">
    <name type="scientific">Acinetobacter schindleri</name>
    <dbReference type="NCBI Taxonomy" id="108981"/>
    <lineage>
        <taxon>Bacteria</taxon>
        <taxon>Pseudomonadati</taxon>
        <taxon>Pseudomonadota</taxon>
        <taxon>Gammaproteobacteria</taxon>
        <taxon>Moraxellales</taxon>
        <taxon>Moraxellaceae</taxon>
        <taxon>Acinetobacter</taxon>
    </lineage>
</organism>